<evidence type="ECO:0000313" key="2">
    <source>
        <dbReference type="EMBL" id="KAJ8977340.1"/>
    </source>
</evidence>
<dbReference type="EMBL" id="JAPWTJ010000559">
    <property type="protein sequence ID" value="KAJ8977340.1"/>
    <property type="molecule type" value="Genomic_DNA"/>
</dbReference>
<dbReference type="Pfam" id="PF02958">
    <property type="entry name" value="EcKL"/>
    <property type="match status" value="1"/>
</dbReference>
<reference evidence="2" key="1">
    <citation type="journal article" date="2023" name="Insect Mol. Biol.">
        <title>Genome sequencing provides insights into the evolution of gene families encoding plant cell wall-degrading enzymes in longhorned beetles.</title>
        <authorList>
            <person name="Shin N.R."/>
            <person name="Okamura Y."/>
            <person name="Kirsch R."/>
            <person name="Pauchet Y."/>
        </authorList>
    </citation>
    <scope>NUCLEOTIDE SEQUENCE</scope>
    <source>
        <strain evidence="2">MMC_N1</strain>
    </source>
</reference>
<sequence length="377" mass="43994">MSGVGVAKADITSWVTRAVGTVDLRNCEINVQGKTEKGDGYLGEIVFVSVNGDNNENEKQLLDLVVKHGKTNDELRKNFPIRDTFEGEIHIYEKVIPTFQKFQREKQVLSMFENVPKCYLTLMLKNMEVLVLENIRTAGYELHDKKQPMNVDHLKLILRKYGQFHALSFALRDQRKDEFKSLCDGVKDLFIEFSKDTSIKESYRKSLETFLIMAKERGDLDLYQKLKNWVIRDVGDILVDSRSEKEEQCVFLHGDCWNNNFMFKYRPDDRTSPYDVKILDWQMSALLSPAFDLAYLIYINSSQRELDRLDELLETYYSSFLTSCEILAPILKNYAPAFEDFGGGKDMGNLLEIHLKDPDAYYKRLKTVFNHYFNYKF</sequence>
<dbReference type="SMART" id="SM00587">
    <property type="entry name" value="CHK"/>
    <property type="match status" value="1"/>
</dbReference>
<accession>A0ABQ9JH16</accession>
<dbReference type="SUPFAM" id="SSF56112">
    <property type="entry name" value="Protein kinase-like (PK-like)"/>
    <property type="match status" value="1"/>
</dbReference>
<feature type="domain" description="CHK kinase-like" evidence="1">
    <location>
        <begin position="130"/>
        <end position="326"/>
    </location>
</feature>
<protein>
    <recommendedName>
        <fullName evidence="1">CHK kinase-like domain-containing protein</fullName>
    </recommendedName>
</protein>
<proteinExistence type="predicted"/>
<dbReference type="PANTHER" id="PTHR11012:SF30">
    <property type="entry name" value="PROTEIN KINASE-LIKE DOMAIN-CONTAINING"/>
    <property type="match status" value="1"/>
</dbReference>
<dbReference type="InterPro" id="IPR015897">
    <property type="entry name" value="CHK_kinase-like"/>
</dbReference>
<dbReference type="Gene3D" id="3.90.1200.10">
    <property type="match status" value="1"/>
</dbReference>
<dbReference type="Proteomes" id="UP001162164">
    <property type="component" value="Unassembled WGS sequence"/>
</dbReference>
<dbReference type="InterPro" id="IPR004119">
    <property type="entry name" value="EcKL"/>
</dbReference>
<gene>
    <name evidence="2" type="ORF">NQ317_017754</name>
</gene>
<dbReference type="PANTHER" id="PTHR11012">
    <property type="entry name" value="PROTEIN KINASE-LIKE DOMAIN-CONTAINING"/>
    <property type="match status" value="1"/>
</dbReference>
<evidence type="ECO:0000313" key="3">
    <source>
        <dbReference type="Proteomes" id="UP001162164"/>
    </source>
</evidence>
<dbReference type="InterPro" id="IPR011009">
    <property type="entry name" value="Kinase-like_dom_sf"/>
</dbReference>
<organism evidence="2 3">
    <name type="scientific">Molorchus minor</name>
    <dbReference type="NCBI Taxonomy" id="1323400"/>
    <lineage>
        <taxon>Eukaryota</taxon>
        <taxon>Metazoa</taxon>
        <taxon>Ecdysozoa</taxon>
        <taxon>Arthropoda</taxon>
        <taxon>Hexapoda</taxon>
        <taxon>Insecta</taxon>
        <taxon>Pterygota</taxon>
        <taxon>Neoptera</taxon>
        <taxon>Endopterygota</taxon>
        <taxon>Coleoptera</taxon>
        <taxon>Polyphaga</taxon>
        <taxon>Cucujiformia</taxon>
        <taxon>Chrysomeloidea</taxon>
        <taxon>Cerambycidae</taxon>
        <taxon>Lamiinae</taxon>
        <taxon>Monochamini</taxon>
        <taxon>Molorchus</taxon>
    </lineage>
</organism>
<name>A0ABQ9JH16_9CUCU</name>
<keyword evidence="3" id="KW-1185">Reference proteome</keyword>
<evidence type="ECO:0000259" key="1">
    <source>
        <dbReference type="SMART" id="SM00587"/>
    </source>
</evidence>
<comment type="caution">
    <text evidence="2">The sequence shown here is derived from an EMBL/GenBank/DDBJ whole genome shotgun (WGS) entry which is preliminary data.</text>
</comment>